<dbReference type="KEGG" id="mbr:MONBRDRAFT_34185"/>
<evidence type="ECO:0000259" key="2">
    <source>
        <dbReference type="Pfam" id="PF08772"/>
    </source>
</evidence>
<dbReference type="EMBL" id="CH991572">
    <property type="protein sequence ID" value="EDQ85656.1"/>
    <property type="molecule type" value="Genomic_DNA"/>
</dbReference>
<dbReference type="eggNOG" id="KOG2463">
    <property type="taxonomic scope" value="Eukaryota"/>
</dbReference>
<evidence type="ECO:0000313" key="3">
    <source>
        <dbReference type="EMBL" id="EDQ85656.1"/>
    </source>
</evidence>
<dbReference type="GO" id="GO:0030688">
    <property type="term" value="C:preribosome, small subunit precursor"/>
    <property type="evidence" value="ECO:0000318"/>
    <property type="project" value="GO_Central"/>
</dbReference>
<feature type="compositionally biased region" description="Low complexity" evidence="1">
    <location>
        <begin position="83"/>
        <end position="121"/>
    </location>
</feature>
<dbReference type="PANTHER" id="PTHR12814">
    <property type="entry name" value="RNA-BINDING PROTEIN NOB1"/>
    <property type="match status" value="1"/>
</dbReference>
<feature type="region of interest" description="Disordered" evidence="1">
    <location>
        <begin position="260"/>
        <end position="298"/>
    </location>
</feature>
<feature type="region of interest" description="Disordered" evidence="1">
    <location>
        <begin position="466"/>
        <end position="496"/>
    </location>
</feature>
<dbReference type="InterPro" id="IPR039907">
    <property type="entry name" value="NOB1"/>
</dbReference>
<organism evidence="3 4">
    <name type="scientific">Monosiga brevicollis</name>
    <name type="common">Choanoflagellate</name>
    <dbReference type="NCBI Taxonomy" id="81824"/>
    <lineage>
        <taxon>Eukaryota</taxon>
        <taxon>Choanoflagellata</taxon>
        <taxon>Craspedida</taxon>
        <taxon>Salpingoecidae</taxon>
        <taxon>Monosiga</taxon>
    </lineage>
</organism>
<dbReference type="RefSeq" id="XP_001749605.1">
    <property type="nucleotide sequence ID" value="XM_001749553.1"/>
</dbReference>
<gene>
    <name evidence="3" type="ORF">MONBRDRAFT_34185</name>
</gene>
<dbReference type="InParanoid" id="A9VA30"/>
<dbReference type="SUPFAM" id="SSF144206">
    <property type="entry name" value="NOB1 zinc finger-like"/>
    <property type="match status" value="1"/>
</dbReference>
<protein>
    <recommendedName>
        <fullName evidence="2">Nin one binding (NOB1) Zn-ribbon-like domain-containing protein</fullName>
    </recommendedName>
</protein>
<sequence>MADEFEDVDEVLEAGPRVISLGQETAAAEAADSSLPPSAAPAGPRSVTWAVAEASAPQSEQPAPPTDEEAFPSLSGGPGSKMPASTPASTSAPAWPARTAAASASVTKTAATRPAASAKATEGTPTSSLSSKQEKKAEPARPVIKPSRTVETEREASHIADILVVDSAGFIRNAPLQQLAATIITLPDVIELEYNGNARLHDKPRKPRGPGSSDKPCRYGLACRRKHVCWYQHPESPEEAEAMAQATSHADRAAFGHDASTANTSAGATNETEAANAPVSVEEDEDDDGSGWIGPSNVDDVTKQLRSTLTVAKPDAKVACLTADYAMQNVMLQIGLNVVSVDGMYIKRVKSFVLYCTTCMTHTAKTMLQFCPSCGAATLIKASTSVDGDGNTTVVVPTLRKSQTRGLRYSIPMPKGGRTSNLILRADQPEMLKQQRKEKPVNMFSDEAAIGNNPFGKVHKVNVAKGGSINPQRKVVGYGKHNPNEKKPTRKGKRNK</sequence>
<proteinExistence type="predicted"/>
<feature type="domain" description="Nin one binding (NOB1) Zn-ribbon-like" evidence="2">
    <location>
        <begin position="346"/>
        <end position="417"/>
    </location>
</feature>
<evidence type="ECO:0000313" key="4">
    <source>
        <dbReference type="Proteomes" id="UP000001357"/>
    </source>
</evidence>
<dbReference type="STRING" id="81824.A9VA30"/>
<dbReference type="Gene3D" id="6.20.210.10">
    <property type="entry name" value="Nin one binding (NOB1), Zn-ribbon-like"/>
    <property type="match status" value="1"/>
</dbReference>
<dbReference type="PANTHER" id="PTHR12814:SF2">
    <property type="entry name" value="RNA-BINDING PROTEIN NOB1"/>
    <property type="match status" value="1"/>
</dbReference>
<reference evidence="3 4" key="1">
    <citation type="journal article" date="2008" name="Nature">
        <title>The genome of the choanoflagellate Monosiga brevicollis and the origin of metazoans.</title>
        <authorList>
            <consortium name="JGI Sequencing"/>
            <person name="King N."/>
            <person name="Westbrook M.J."/>
            <person name="Young S.L."/>
            <person name="Kuo A."/>
            <person name="Abedin M."/>
            <person name="Chapman J."/>
            <person name="Fairclough S."/>
            <person name="Hellsten U."/>
            <person name="Isogai Y."/>
            <person name="Letunic I."/>
            <person name="Marr M."/>
            <person name="Pincus D."/>
            <person name="Putnam N."/>
            <person name="Rokas A."/>
            <person name="Wright K.J."/>
            <person name="Zuzow R."/>
            <person name="Dirks W."/>
            <person name="Good M."/>
            <person name="Goodstein D."/>
            <person name="Lemons D."/>
            <person name="Li W."/>
            <person name="Lyons J.B."/>
            <person name="Morris A."/>
            <person name="Nichols S."/>
            <person name="Richter D.J."/>
            <person name="Salamov A."/>
            <person name="Bork P."/>
            <person name="Lim W.A."/>
            <person name="Manning G."/>
            <person name="Miller W.T."/>
            <person name="McGinnis W."/>
            <person name="Shapiro H."/>
            <person name="Tjian R."/>
            <person name="Grigoriev I.V."/>
            <person name="Rokhsar D."/>
        </authorList>
    </citation>
    <scope>NUCLEOTIDE SEQUENCE [LARGE SCALE GENOMIC DNA]</scope>
    <source>
        <strain evidence="4">MX1 / ATCC 50154</strain>
    </source>
</reference>
<dbReference type="Pfam" id="PF08772">
    <property type="entry name" value="Zn_ribbon_NOB1"/>
    <property type="match status" value="1"/>
</dbReference>
<feature type="region of interest" description="Disordered" evidence="1">
    <location>
        <begin position="24"/>
        <end position="152"/>
    </location>
</feature>
<dbReference type="InterPro" id="IPR014881">
    <property type="entry name" value="NOB1_Zn-bd"/>
</dbReference>
<feature type="compositionally biased region" description="Low complexity" evidence="1">
    <location>
        <begin position="26"/>
        <end position="61"/>
    </location>
</feature>
<dbReference type="InterPro" id="IPR036283">
    <property type="entry name" value="NOB1_Zf-like_sf"/>
</dbReference>
<evidence type="ECO:0000256" key="1">
    <source>
        <dbReference type="SAM" id="MobiDB-lite"/>
    </source>
</evidence>
<dbReference type="GO" id="GO:0004521">
    <property type="term" value="F:RNA endonuclease activity"/>
    <property type="evidence" value="ECO:0000318"/>
    <property type="project" value="GO_Central"/>
</dbReference>
<name>A9VA30_MONBE</name>
<feature type="compositionally biased region" description="Low complexity" evidence="1">
    <location>
        <begin position="260"/>
        <end position="277"/>
    </location>
</feature>
<accession>A9VA30</accession>
<dbReference type="GeneID" id="5894810"/>
<keyword evidence="4" id="KW-1185">Reference proteome</keyword>
<dbReference type="GO" id="GO:0030490">
    <property type="term" value="P:maturation of SSU-rRNA"/>
    <property type="evidence" value="ECO:0000318"/>
    <property type="project" value="GO_Central"/>
</dbReference>
<dbReference type="AlphaFoldDB" id="A9VA30"/>
<dbReference type="Proteomes" id="UP000001357">
    <property type="component" value="Unassembled WGS sequence"/>
</dbReference>